<dbReference type="Gene3D" id="2.60.120.10">
    <property type="entry name" value="Jelly Rolls"/>
    <property type="match status" value="2"/>
</dbReference>
<comment type="caution">
    <text evidence="9">The sequence shown here is derived from an EMBL/GenBank/DDBJ whole genome shotgun (WGS) entry which is preliminary data.</text>
</comment>
<dbReference type="SUPFAM" id="SSF51182">
    <property type="entry name" value="RmlC-like cupins"/>
    <property type="match status" value="1"/>
</dbReference>
<dbReference type="InterPro" id="IPR046457">
    <property type="entry name" value="PMI_typeI_cat"/>
</dbReference>
<feature type="binding site" evidence="5">
    <location>
        <position position="114"/>
    </location>
    <ligand>
        <name>Zn(2+)</name>
        <dbReference type="ChEBI" id="CHEBI:29105"/>
    </ligand>
</feature>
<dbReference type="PIRSF" id="PIRSF036894">
    <property type="entry name" value="PMI_Firm_short"/>
    <property type="match status" value="1"/>
</dbReference>
<dbReference type="InterPro" id="IPR051804">
    <property type="entry name" value="Carb_Metab_Reg_Kinase/Isom"/>
</dbReference>
<dbReference type="GO" id="GO:0005975">
    <property type="term" value="P:carbohydrate metabolic process"/>
    <property type="evidence" value="ECO:0007669"/>
    <property type="project" value="InterPro"/>
</dbReference>
<keyword evidence="2 5" id="KW-0862">Zinc</keyword>
<dbReference type="PANTHER" id="PTHR42742:SF3">
    <property type="entry name" value="FRUCTOKINASE"/>
    <property type="match status" value="1"/>
</dbReference>
<feature type="binding site" evidence="5">
    <location>
        <position position="97"/>
    </location>
    <ligand>
        <name>Zn(2+)</name>
        <dbReference type="ChEBI" id="CHEBI:29105"/>
    </ligand>
</feature>
<feature type="domain" description="Phosphomannose isomerase type I catalytic" evidence="7">
    <location>
        <begin position="3"/>
        <end position="109"/>
    </location>
</feature>
<dbReference type="GO" id="GO:0008270">
    <property type="term" value="F:zinc ion binding"/>
    <property type="evidence" value="ECO:0007669"/>
    <property type="project" value="InterPro"/>
</dbReference>
<feature type="binding site" evidence="5">
    <location>
        <position position="172"/>
    </location>
    <ligand>
        <name>Zn(2+)</name>
        <dbReference type="ChEBI" id="CHEBI:29105"/>
    </ligand>
</feature>
<evidence type="ECO:0000256" key="5">
    <source>
        <dbReference type="PIRSR" id="PIRSR036894-1"/>
    </source>
</evidence>
<evidence type="ECO:0000313" key="9">
    <source>
        <dbReference type="EMBL" id="PJR05059.1"/>
    </source>
</evidence>
<dbReference type="InterPro" id="IPR014628">
    <property type="entry name" value="Man6P_isomerase_Firm_short"/>
</dbReference>
<evidence type="ECO:0000256" key="6">
    <source>
        <dbReference type="PIRSR" id="PIRSR036894-2"/>
    </source>
</evidence>
<sequence>MKFIPIFKERIWGGNKLKSLGKDIFADNIGESWEISTVEGDVSVVGNGIYQGKKLDKLVNTYSEDIVGDKSLQHFGEEFPLLIKFLDAKTDLSIQLHPNDDLAKKRHHSFGKTEMWYIVDAEPESRVILGFKEDSSAEEYLQHLQKKTLPTILQEYPVKNGETYLIETGTIHAIGGGILLAEIQQTSDITYRVYDWDRTDKDGNERELHVDLALEAIDYNKKEPRLPYEPQKDTSVEVAHTPYFITNYIELDKEFPVRHNGESFRIYICTEGNFDIHYSGGMMDIKQGETILIPAKLTNYQLEGRAKILEVYI</sequence>
<evidence type="ECO:0000256" key="1">
    <source>
        <dbReference type="ARBA" id="ARBA00022723"/>
    </source>
</evidence>
<keyword evidence="10" id="KW-1185">Reference proteome</keyword>
<proteinExistence type="predicted"/>
<evidence type="ECO:0000313" key="10">
    <source>
        <dbReference type="Proteomes" id="UP000231960"/>
    </source>
</evidence>
<dbReference type="PANTHER" id="PTHR42742">
    <property type="entry name" value="TRANSCRIPTIONAL REPRESSOR MPRA"/>
    <property type="match status" value="1"/>
</dbReference>
<comment type="cofactor">
    <cofactor evidence="5">
        <name>Zn(2+)</name>
        <dbReference type="ChEBI" id="CHEBI:29105"/>
    </cofactor>
    <text evidence="5">Binds 1 zinc ion per subunit.</text>
</comment>
<feature type="domain" description="Mannose-6-phosphate isomerase cupin" evidence="8">
    <location>
        <begin position="241"/>
        <end position="312"/>
    </location>
</feature>
<dbReference type="Proteomes" id="UP000231960">
    <property type="component" value="Unassembled WGS sequence"/>
</dbReference>
<dbReference type="Pfam" id="PF20511">
    <property type="entry name" value="PMI_typeI_cat"/>
    <property type="match status" value="1"/>
</dbReference>
<dbReference type="InterPro" id="IPR011051">
    <property type="entry name" value="RmlC_Cupin_sf"/>
</dbReference>
<protein>
    <recommendedName>
        <fullName evidence="3">Phosphohexomutase</fullName>
    </recommendedName>
    <alternativeName>
        <fullName evidence="4">Phosphomannose isomerase</fullName>
    </alternativeName>
</protein>
<keyword evidence="1 5" id="KW-0479">Metal-binding</keyword>
<dbReference type="AlphaFoldDB" id="A0A2M9R870"/>
<evidence type="ECO:0000256" key="4">
    <source>
        <dbReference type="ARBA" id="ARBA00030762"/>
    </source>
</evidence>
<dbReference type="GO" id="GO:0004476">
    <property type="term" value="F:mannose-6-phosphate isomerase activity"/>
    <property type="evidence" value="ECO:0007669"/>
    <property type="project" value="InterPro"/>
</dbReference>
<reference evidence="9 10" key="1">
    <citation type="submission" date="2017-06" db="EMBL/GenBank/DDBJ databases">
        <title>Description of Avrilella dinanensis gen. nov. sp. nov.</title>
        <authorList>
            <person name="Leyer C."/>
            <person name="Sassi M."/>
            <person name="Minet J."/>
            <person name="Kayal S."/>
            <person name="Cattoir V."/>
        </authorList>
    </citation>
    <scope>NUCLEOTIDE SEQUENCE [LARGE SCALE GENOMIC DNA]</scope>
    <source>
        <strain evidence="9 10">UR159</strain>
    </source>
</reference>
<dbReference type="InterPro" id="IPR049071">
    <property type="entry name" value="MPI_cupin_dom"/>
</dbReference>
<evidence type="ECO:0000256" key="2">
    <source>
        <dbReference type="ARBA" id="ARBA00022833"/>
    </source>
</evidence>
<dbReference type="InterPro" id="IPR014710">
    <property type="entry name" value="RmlC-like_jellyroll"/>
</dbReference>
<dbReference type="OrthoDB" id="9808275at2"/>
<evidence type="ECO:0000259" key="7">
    <source>
        <dbReference type="Pfam" id="PF20511"/>
    </source>
</evidence>
<dbReference type="RefSeq" id="WP_100678618.1">
    <property type="nucleotide sequence ID" value="NZ_NIPO01000001.1"/>
</dbReference>
<dbReference type="EMBL" id="NIPO01000001">
    <property type="protein sequence ID" value="PJR05059.1"/>
    <property type="molecule type" value="Genomic_DNA"/>
</dbReference>
<keyword evidence="9" id="KW-0413">Isomerase</keyword>
<dbReference type="Pfam" id="PF21621">
    <property type="entry name" value="MPI_cupin_dom"/>
    <property type="match status" value="1"/>
</dbReference>
<evidence type="ECO:0000259" key="8">
    <source>
        <dbReference type="Pfam" id="PF21621"/>
    </source>
</evidence>
<feature type="active site" evidence="6">
    <location>
        <position position="192"/>
    </location>
</feature>
<gene>
    <name evidence="9" type="ORF">CDL10_03195</name>
</gene>
<accession>A0A2M9R870</accession>
<organism evidence="9 10">
    <name type="scientific">Avrilella dinanensis</name>
    <dbReference type="NCBI Taxonomy" id="2008672"/>
    <lineage>
        <taxon>Bacteria</taxon>
        <taxon>Pseudomonadati</taxon>
        <taxon>Bacteroidota</taxon>
        <taxon>Flavobacteriia</taxon>
        <taxon>Flavobacteriales</taxon>
        <taxon>Flavobacteriaceae</taxon>
        <taxon>Avrilella</taxon>
    </lineage>
</organism>
<name>A0A2M9R870_9FLAO</name>
<evidence type="ECO:0000256" key="3">
    <source>
        <dbReference type="ARBA" id="ARBA00029741"/>
    </source>
</evidence>
<dbReference type="CDD" id="cd07010">
    <property type="entry name" value="cupin_PMI_type_I_N_bac"/>
    <property type="match status" value="1"/>
</dbReference>